<feature type="region of interest" description="Disordered" evidence="3">
    <location>
        <begin position="847"/>
        <end position="875"/>
    </location>
</feature>
<dbReference type="SMART" id="SM00238">
    <property type="entry name" value="BIR"/>
    <property type="match status" value="2"/>
</dbReference>
<evidence type="ECO:0000313" key="4">
    <source>
        <dbReference type="EMBL" id="CDK26352.1"/>
    </source>
</evidence>
<feature type="compositionally biased region" description="Polar residues" evidence="3">
    <location>
        <begin position="695"/>
        <end position="706"/>
    </location>
</feature>
<dbReference type="RefSeq" id="XP_022458358.1">
    <property type="nucleotide sequence ID" value="XM_022602565.1"/>
</dbReference>
<sequence>MRQKPSKVYANYHSRVSTFDNGAKVGRSKKIVFWPLSRPTKEMMASCGFFFTPKKDQTDCATCFGCNKSQYGWSQDEHPCASHLEQSPDCFASTILLAATTRSGDQAYDWSKNPRFRDPANTEVVALIRATYGDLWPYDRPKYKSYPSSDVMAAAGMYYSPMYVGDDTVTCLYCGSGLEGWEENDDPLDEHQRRVPNCYFFQATQPGTASKNVYTKVEDDVGEWDNDDSLLELGSIEHGGLLSELSLDEHFVDQDAHVPTLNHVLTKSPRPGKGVPKIARRRTPSSRPVSSDRSSSASTLRNSSPLRSQEEHLEEPRHHSDKEESLAGFETANLGMDVDVVPNSFAPVEEIVLENVQKKEISSLEKPIAEEPLVDSDQNPVDEMTETPIEQMSAISEPEELPVRVTRKKIIKRVAFSDDDPFDLSDGNDESYVDDEFIPEEKEETLRPVSRGSRKKQPSKPVAPETVKPKQPSKKKATVKKTKSPAEPAEDKENQTAKTKGKSKRLNAKQKGSKSTTELSSDKSERPTLSLISLLSSDNDLKTNEKSNEKSNEKAASDTRVVFEELHGSATKANFSRLNLAEGVDQLPEKKKIDFISPERKPVPTNFDLLNSVKAVSRTRLPTLSPLSDRRNPDISNIFASPSKSEAIIIGSPLKSEMKSSSSIDASTLAMSPVKYRSIVQNFRANEADDDLKSAHSSKPITATLPSSPPPKHAYDENEVDDDDDIRMDDHLLLTDDSVILEDLDYRPSEPRNSSYRPFVGKSSIIKPSSETQDQASANFSSFNRHANLLTSPEAQSTPPGGVKKAIFKQSLSALSRSSPSPLEKPDLRSKNSSLLELSIKNVEAVEQKSHVSSTSVEHSLLAEMSSRNSPTDKDLKNASFKEASNTGLAAEAISKTNSIREESPIIVSTREEATVENALLEKPPSEKTSIVEAPPSQQVANFEKDVDFDIPNPQSMRVSTLDTQVEKPKWTAELHRPTEVIENQKLATSYLTDLLEGPAESLYNDPYGELTQFINSVPSNELNMTFKQWIHFDSSRGKQKFLENTESMIEELREQVSMATAYLQNMS</sequence>
<dbReference type="Pfam" id="PF00653">
    <property type="entry name" value="BIR"/>
    <property type="match status" value="2"/>
</dbReference>
<feature type="compositionally biased region" description="Polar residues" evidence="3">
    <location>
        <begin position="766"/>
        <end position="776"/>
    </location>
</feature>
<dbReference type="AlphaFoldDB" id="W6MMX3"/>
<evidence type="ECO:0000256" key="2">
    <source>
        <dbReference type="ARBA" id="ARBA00022833"/>
    </source>
</evidence>
<organism evidence="4 5">
    <name type="scientific">Kuraishia capsulata CBS 1993</name>
    <dbReference type="NCBI Taxonomy" id="1382522"/>
    <lineage>
        <taxon>Eukaryota</taxon>
        <taxon>Fungi</taxon>
        <taxon>Dikarya</taxon>
        <taxon>Ascomycota</taxon>
        <taxon>Saccharomycotina</taxon>
        <taxon>Pichiomycetes</taxon>
        <taxon>Pichiales</taxon>
        <taxon>Pichiaceae</taxon>
        <taxon>Kuraishia</taxon>
    </lineage>
</organism>
<reference evidence="4" key="2">
    <citation type="submission" date="2014-02" db="EMBL/GenBank/DDBJ databases">
        <title>Complete DNA sequence of /Kuraishia capsulata/ illustrates novel genomic features among budding yeasts (/Saccharomycotina/).</title>
        <authorList>
            <person name="Morales L."/>
            <person name="Noel B."/>
            <person name="Porcel B."/>
            <person name="Marcet-Houben M."/>
            <person name="Hullo M-F."/>
            <person name="Sacerdot C."/>
            <person name="Tekaia F."/>
            <person name="Leh-Louis V."/>
            <person name="Despons L."/>
            <person name="Khanna V."/>
            <person name="Aury J-M."/>
            <person name="Barbe V."/>
            <person name="Couloux A."/>
            <person name="Labadie K."/>
            <person name="Pelletier E."/>
            <person name="Souciet J-L."/>
            <person name="Boekhout T."/>
            <person name="Gabaldon T."/>
            <person name="Wincker P."/>
            <person name="Dujon B."/>
        </authorList>
    </citation>
    <scope>NUCLEOTIDE SEQUENCE</scope>
    <source>
        <strain evidence="4">CBS 1993</strain>
    </source>
</reference>
<dbReference type="InterPro" id="IPR001370">
    <property type="entry name" value="BIR_rpt"/>
</dbReference>
<proteinExistence type="predicted"/>
<gene>
    <name evidence="4" type="ORF">KUCA_T00002324001</name>
</gene>
<dbReference type="InterPro" id="IPR051190">
    <property type="entry name" value="Baculoviral_IAP"/>
</dbReference>
<name>W6MMX3_9ASCO</name>
<evidence type="ECO:0000256" key="1">
    <source>
        <dbReference type="ARBA" id="ARBA00022723"/>
    </source>
</evidence>
<dbReference type="PROSITE" id="PS50143">
    <property type="entry name" value="BIR_REPEAT_2"/>
    <property type="match status" value="2"/>
</dbReference>
<feature type="region of interest" description="Disordered" evidence="3">
    <location>
        <begin position="262"/>
        <end position="325"/>
    </location>
</feature>
<dbReference type="STRING" id="1382522.W6MMX3"/>
<dbReference type="Gene3D" id="1.10.1170.10">
    <property type="entry name" value="Inhibitor Of Apoptosis Protein (2mihbC-IAP-1), Chain A"/>
    <property type="match status" value="2"/>
</dbReference>
<evidence type="ECO:0008006" key="6">
    <source>
        <dbReference type="Google" id="ProtNLM"/>
    </source>
</evidence>
<dbReference type="HOGENOM" id="CLU_288035_0_0_1"/>
<keyword evidence="2" id="KW-0862">Zinc</keyword>
<evidence type="ECO:0000256" key="3">
    <source>
        <dbReference type="SAM" id="MobiDB-lite"/>
    </source>
</evidence>
<dbReference type="PANTHER" id="PTHR46771:SF5">
    <property type="entry name" value="DETERIN"/>
    <property type="match status" value="1"/>
</dbReference>
<feature type="region of interest" description="Disordered" evidence="3">
    <location>
        <begin position="745"/>
        <end position="776"/>
    </location>
</feature>
<feature type="compositionally biased region" description="Basic and acidic residues" evidence="3">
    <location>
        <begin position="539"/>
        <end position="558"/>
    </location>
</feature>
<accession>W6MMX3</accession>
<feature type="region of interest" description="Disordered" evidence="3">
    <location>
        <begin position="688"/>
        <end position="723"/>
    </location>
</feature>
<dbReference type="OrthoDB" id="3981094at2759"/>
<feature type="compositionally biased region" description="Basic and acidic residues" evidence="3">
    <location>
        <begin position="308"/>
        <end position="325"/>
    </location>
</feature>
<dbReference type="CDD" id="cd00022">
    <property type="entry name" value="BIR"/>
    <property type="match status" value="1"/>
</dbReference>
<feature type="compositionally biased region" description="Low complexity" evidence="3">
    <location>
        <begin position="285"/>
        <end position="305"/>
    </location>
</feature>
<keyword evidence="1" id="KW-0479">Metal-binding</keyword>
<dbReference type="Proteomes" id="UP000019384">
    <property type="component" value="Unassembled WGS sequence"/>
</dbReference>
<reference evidence="4" key="1">
    <citation type="submission" date="2013-12" db="EMBL/GenBank/DDBJ databases">
        <authorList>
            <person name="Genoscope - CEA"/>
        </authorList>
    </citation>
    <scope>NUCLEOTIDE SEQUENCE</scope>
    <source>
        <strain evidence="4">CBS 1993</strain>
    </source>
</reference>
<dbReference type="GeneID" id="34519746"/>
<feature type="compositionally biased region" description="Basic residues" evidence="3">
    <location>
        <begin position="499"/>
        <end position="512"/>
    </location>
</feature>
<dbReference type="SUPFAM" id="SSF57924">
    <property type="entry name" value="Inhibitor of apoptosis (IAP) repeat"/>
    <property type="match status" value="2"/>
</dbReference>
<dbReference type="EMBL" id="HG793127">
    <property type="protein sequence ID" value="CDK26352.1"/>
    <property type="molecule type" value="Genomic_DNA"/>
</dbReference>
<feature type="compositionally biased region" description="Basic residues" evidence="3">
    <location>
        <begin position="471"/>
        <end position="483"/>
    </location>
</feature>
<protein>
    <recommendedName>
        <fullName evidence="6">Inhibitor of apoptosis repeat-containing protein</fullName>
    </recommendedName>
</protein>
<keyword evidence="5" id="KW-1185">Reference proteome</keyword>
<feature type="region of interest" description="Disordered" evidence="3">
    <location>
        <begin position="416"/>
        <end position="558"/>
    </location>
</feature>
<dbReference type="PANTHER" id="PTHR46771">
    <property type="entry name" value="DETERIN"/>
    <property type="match status" value="1"/>
</dbReference>
<dbReference type="GO" id="GO:0046872">
    <property type="term" value="F:metal ion binding"/>
    <property type="evidence" value="ECO:0007669"/>
    <property type="project" value="UniProtKB-KW"/>
</dbReference>
<evidence type="ECO:0000313" key="5">
    <source>
        <dbReference type="Proteomes" id="UP000019384"/>
    </source>
</evidence>
<feature type="compositionally biased region" description="Acidic residues" evidence="3">
    <location>
        <begin position="417"/>
        <end position="443"/>
    </location>
</feature>